<proteinExistence type="predicted"/>
<accession>A0A843W0Q2</accession>
<keyword evidence="2" id="KW-1185">Reference proteome</keyword>
<evidence type="ECO:0000313" key="1">
    <source>
        <dbReference type="EMBL" id="MQL97913.1"/>
    </source>
</evidence>
<evidence type="ECO:0000313" key="2">
    <source>
        <dbReference type="Proteomes" id="UP000652761"/>
    </source>
</evidence>
<gene>
    <name evidence="1" type="ORF">Taro_030609</name>
</gene>
<organism evidence="1 2">
    <name type="scientific">Colocasia esculenta</name>
    <name type="common">Wild taro</name>
    <name type="synonym">Arum esculentum</name>
    <dbReference type="NCBI Taxonomy" id="4460"/>
    <lineage>
        <taxon>Eukaryota</taxon>
        <taxon>Viridiplantae</taxon>
        <taxon>Streptophyta</taxon>
        <taxon>Embryophyta</taxon>
        <taxon>Tracheophyta</taxon>
        <taxon>Spermatophyta</taxon>
        <taxon>Magnoliopsida</taxon>
        <taxon>Liliopsida</taxon>
        <taxon>Araceae</taxon>
        <taxon>Aroideae</taxon>
        <taxon>Colocasieae</taxon>
        <taxon>Colocasia</taxon>
    </lineage>
</organism>
<protein>
    <submittedName>
        <fullName evidence="1">Uncharacterized protein</fullName>
    </submittedName>
</protein>
<comment type="caution">
    <text evidence="1">The sequence shown here is derived from an EMBL/GenBank/DDBJ whole genome shotgun (WGS) entry which is preliminary data.</text>
</comment>
<sequence length="107" mass="12282">MVLTHQRNNISLVIFYSPFNLFFPLAQYVYMHIEITVESTLARQSEGHPRLTFHSNLKYSIPSQVSNSLCCRLRADFLQNRLFGLIFYLLSLLPEIHLAGQPPDGAT</sequence>
<reference evidence="1" key="1">
    <citation type="submission" date="2017-07" db="EMBL/GenBank/DDBJ databases">
        <title>Taro Niue Genome Assembly and Annotation.</title>
        <authorList>
            <person name="Atibalentja N."/>
            <person name="Keating K."/>
            <person name="Fields C.J."/>
        </authorList>
    </citation>
    <scope>NUCLEOTIDE SEQUENCE</scope>
    <source>
        <strain evidence="1">Niue_2</strain>
        <tissue evidence="1">Leaf</tissue>
    </source>
</reference>
<name>A0A843W0Q2_COLES</name>
<dbReference type="AlphaFoldDB" id="A0A843W0Q2"/>
<dbReference type="Proteomes" id="UP000652761">
    <property type="component" value="Unassembled WGS sequence"/>
</dbReference>
<dbReference type="EMBL" id="NMUH01002116">
    <property type="protein sequence ID" value="MQL97913.1"/>
    <property type="molecule type" value="Genomic_DNA"/>
</dbReference>